<keyword evidence="9 10" id="KW-0472">Membrane</keyword>
<feature type="transmembrane region" description="Helical" evidence="10">
    <location>
        <begin position="6"/>
        <end position="25"/>
    </location>
</feature>
<dbReference type="RefSeq" id="WP_024753346.1">
    <property type="nucleotide sequence ID" value="NZ_CDNC01000003.1"/>
</dbReference>
<keyword evidence="7 10" id="KW-1133">Transmembrane helix</keyword>
<keyword evidence="5 10" id="KW-0812">Transmembrane</keyword>
<evidence type="ECO:0000256" key="6">
    <source>
        <dbReference type="ARBA" id="ARBA00022927"/>
    </source>
</evidence>
<evidence type="ECO:0000313" key="13">
    <source>
        <dbReference type="EMBL" id="QEJ97669.1"/>
    </source>
</evidence>
<dbReference type="GO" id="GO:0065002">
    <property type="term" value="P:intracellular protein transmembrane transport"/>
    <property type="evidence" value="ECO:0007669"/>
    <property type="project" value="TreeGrafter"/>
</dbReference>
<gene>
    <name evidence="12" type="primary">secG</name>
    <name evidence="13" type="ORF">FUT82_06460</name>
    <name evidence="12" type="ORF">TPHV1_110025</name>
</gene>
<evidence type="ECO:0000256" key="7">
    <source>
        <dbReference type="ARBA" id="ARBA00022989"/>
    </source>
</evidence>
<dbReference type="InterPro" id="IPR004692">
    <property type="entry name" value="SecG"/>
</dbReference>
<dbReference type="GO" id="GO:0009306">
    <property type="term" value="P:protein secretion"/>
    <property type="evidence" value="ECO:0007669"/>
    <property type="project" value="UniProtKB-UniRule"/>
</dbReference>
<dbReference type="PANTHER" id="PTHR34182:SF1">
    <property type="entry name" value="PROTEIN-EXPORT MEMBRANE PROTEIN SECG"/>
    <property type="match status" value="1"/>
</dbReference>
<evidence type="ECO:0000256" key="9">
    <source>
        <dbReference type="ARBA" id="ARBA00023136"/>
    </source>
</evidence>
<keyword evidence="4 10" id="KW-1003">Cell membrane</keyword>
<sequence length="128" mass="13761">MSAISIVLLVFFVIICFLLVGLVLLQNEEGDSLGGLFAGGSNSAFGSRSGNILTKTTYVLLALFFVTTFFLAWLNKSPAIDDLQKAAQQQQTETATEWWKDNDTNQPDAAKPAEQTTPKAESEAGAGK</sequence>
<dbReference type="EMBL" id="CDNC01000003">
    <property type="protein sequence ID" value="CEM60799.1"/>
    <property type="molecule type" value="Genomic_DNA"/>
</dbReference>
<dbReference type="Proteomes" id="UP000323594">
    <property type="component" value="Chromosome"/>
</dbReference>
<dbReference type="PANTHER" id="PTHR34182">
    <property type="entry name" value="PROTEIN-EXPORT MEMBRANE PROTEIN SECG"/>
    <property type="match status" value="1"/>
</dbReference>
<proteinExistence type="inferred from homology"/>
<evidence type="ECO:0000256" key="5">
    <source>
        <dbReference type="ARBA" id="ARBA00022692"/>
    </source>
</evidence>
<dbReference type="NCBIfam" id="TIGR00810">
    <property type="entry name" value="secG"/>
    <property type="match status" value="1"/>
</dbReference>
<evidence type="ECO:0000256" key="1">
    <source>
        <dbReference type="ARBA" id="ARBA00004651"/>
    </source>
</evidence>
<dbReference type="AlphaFoldDB" id="A0A0B7GQC7"/>
<evidence type="ECO:0000256" key="3">
    <source>
        <dbReference type="ARBA" id="ARBA00022448"/>
    </source>
</evidence>
<comment type="subcellular location">
    <subcellularLocation>
        <location evidence="1 10">Cell membrane</location>
        <topology evidence="1 10">Multi-pass membrane protein</topology>
    </subcellularLocation>
</comment>
<feature type="region of interest" description="Disordered" evidence="11">
    <location>
        <begin position="85"/>
        <end position="128"/>
    </location>
</feature>
<dbReference type="EMBL" id="CP042817">
    <property type="protein sequence ID" value="QEJ97669.1"/>
    <property type="molecule type" value="Genomic_DNA"/>
</dbReference>
<comment type="function">
    <text evidence="10">Involved in protein export. Participates in an early event of protein translocation.</text>
</comment>
<keyword evidence="6 10" id="KW-0653">Protein transport</keyword>
<evidence type="ECO:0000256" key="8">
    <source>
        <dbReference type="ARBA" id="ARBA00023010"/>
    </source>
</evidence>
<evidence type="ECO:0000256" key="2">
    <source>
        <dbReference type="ARBA" id="ARBA00008445"/>
    </source>
</evidence>
<dbReference type="GO" id="GO:0005886">
    <property type="term" value="C:plasma membrane"/>
    <property type="evidence" value="ECO:0007669"/>
    <property type="project" value="UniProtKB-SubCell"/>
</dbReference>
<keyword evidence="3 10" id="KW-0813">Transport</keyword>
<dbReference type="PRINTS" id="PR01651">
    <property type="entry name" value="SECGEXPORT"/>
</dbReference>
<evidence type="ECO:0000313" key="14">
    <source>
        <dbReference type="Proteomes" id="UP000042527"/>
    </source>
</evidence>
<keyword evidence="8 10" id="KW-0811">Translocation</keyword>
<protein>
    <recommendedName>
        <fullName evidence="10">Protein-export membrane protein SecG</fullName>
    </recommendedName>
</protein>
<dbReference type="GO" id="GO:0043952">
    <property type="term" value="P:protein transport by the Sec complex"/>
    <property type="evidence" value="ECO:0007669"/>
    <property type="project" value="TreeGrafter"/>
</dbReference>
<dbReference type="Proteomes" id="UP000042527">
    <property type="component" value="Unassembled WGS sequence"/>
</dbReference>
<reference evidence="13 15" key="3">
    <citation type="submission" date="2019-08" db="EMBL/GenBank/DDBJ databases">
        <authorList>
            <person name="Kuhnert P."/>
        </authorList>
    </citation>
    <scope>NUCLEOTIDE SEQUENCE [LARGE SCALE GENOMIC DNA]</scope>
    <source>
        <strain evidence="13 15">B36.5</strain>
    </source>
</reference>
<dbReference type="GO" id="GO:0015450">
    <property type="term" value="F:protein-transporting ATPase activity"/>
    <property type="evidence" value="ECO:0007669"/>
    <property type="project" value="UniProtKB-UniRule"/>
</dbReference>
<evidence type="ECO:0000313" key="15">
    <source>
        <dbReference type="Proteomes" id="UP000323594"/>
    </source>
</evidence>
<reference evidence="14" key="2">
    <citation type="submission" date="2015-01" db="EMBL/GenBank/DDBJ databases">
        <authorList>
            <person name="Manzoor Shahid"/>
            <person name="Zubair Saima"/>
        </authorList>
    </citation>
    <scope>NUCLEOTIDE SEQUENCE [LARGE SCALE GENOMIC DNA]</scope>
    <source>
        <strain evidence="14">V1</strain>
    </source>
</reference>
<name>A0A0B7GQC7_TREPH</name>
<accession>A0A0B7GQC7</accession>
<evidence type="ECO:0000256" key="10">
    <source>
        <dbReference type="RuleBase" id="RU365087"/>
    </source>
</evidence>
<dbReference type="GeneID" id="57752776"/>
<organism evidence="12 14">
    <name type="scientific">Treponema phagedenis</name>
    <dbReference type="NCBI Taxonomy" id="162"/>
    <lineage>
        <taxon>Bacteria</taxon>
        <taxon>Pseudomonadati</taxon>
        <taxon>Spirochaetota</taxon>
        <taxon>Spirochaetia</taxon>
        <taxon>Spirochaetales</taxon>
        <taxon>Treponemataceae</taxon>
        <taxon>Treponema</taxon>
    </lineage>
</organism>
<dbReference type="OrthoDB" id="361518at2"/>
<evidence type="ECO:0000313" key="12">
    <source>
        <dbReference type="EMBL" id="CEM60799.1"/>
    </source>
</evidence>
<comment type="similarity">
    <text evidence="2 10">Belongs to the SecG family.</text>
</comment>
<reference evidence="12" key="1">
    <citation type="submission" date="2015-01" db="EMBL/GenBank/DDBJ databases">
        <authorList>
            <person name="Xiang T."/>
            <person name="Song Y."/>
            <person name="Huang L."/>
            <person name="Wang B."/>
            <person name="Wu P."/>
        </authorList>
    </citation>
    <scope>NUCLEOTIDE SEQUENCE [LARGE SCALE GENOMIC DNA]</scope>
    <source>
        <strain evidence="12">V1</strain>
    </source>
</reference>
<evidence type="ECO:0000256" key="4">
    <source>
        <dbReference type="ARBA" id="ARBA00022475"/>
    </source>
</evidence>
<evidence type="ECO:0000256" key="11">
    <source>
        <dbReference type="SAM" id="MobiDB-lite"/>
    </source>
</evidence>
<feature type="transmembrane region" description="Helical" evidence="10">
    <location>
        <begin position="57"/>
        <end position="74"/>
    </location>
</feature>
<dbReference type="Pfam" id="PF03840">
    <property type="entry name" value="SecG"/>
    <property type="match status" value="1"/>
</dbReference>
<feature type="compositionally biased region" description="Low complexity" evidence="11">
    <location>
        <begin position="85"/>
        <end position="97"/>
    </location>
</feature>
<keyword evidence="14" id="KW-1185">Reference proteome</keyword>